<dbReference type="EMBL" id="JBHFFA010000006">
    <property type="protein sequence ID" value="KAL2620750.1"/>
    <property type="molecule type" value="Genomic_DNA"/>
</dbReference>
<dbReference type="AlphaFoldDB" id="A0ABD1Y2C2"/>
<dbReference type="Proteomes" id="UP001605036">
    <property type="component" value="Unassembled WGS sequence"/>
</dbReference>
<evidence type="ECO:0000313" key="3">
    <source>
        <dbReference type="Proteomes" id="UP001605036"/>
    </source>
</evidence>
<reference evidence="2 3" key="1">
    <citation type="submission" date="2024-09" db="EMBL/GenBank/DDBJ databases">
        <title>Chromosome-scale assembly of Riccia fluitans.</title>
        <authorList>
            <person name="Paukszto L."/>
            <person name="Sawicki J."/>
            <person name="Karawczyk K."/>
            <person name="Piernik-Szablinska J."/>
            <person name="Szczecinska M."/>
            <person name="Mazdziarz M."/>
        </authorList>
    </citation>
    <scope>NUCLEOTIDE SEQUENCE [LARGE SCALE GENOMIC DNA]</scope>
    <source>
        <strain evidence="2">Rf_01</strain>
        <tissue evidence="2">Aerial parts of the thallus</tissue>
    </source>
</reference>
<evidence type="ECO:0000313" key="2">
    <source>
        <dbReference type="EMBL" id="KAL2620750.1"/>
    </source>
</evidence>
<gene>
    <name evidence="2" type="ORF">R1flu_000955</name>
</gene>
<keyword evidence="3" id="KW-1185">Reference proteome</keyword>
<organism evidence="2 3">
    <name type="scientific">Riccia fluitans</name>
    <dbReference type="NCBI Taxonomy" id="41844"/>
    <lineage>
        <taxon>Eukaryota</taxon>
        <taxon>Viridiplantae</taxon>
        <taxon>Streptophyta</taxon>
        <taxon>Embryophyta</taxon>
        <taxon>Marchantiophyta</taxon>
        <taxon>Marchantiopsida</taxon>
        <taxon>Marchantiidae</taxon>
        <taxon>Marchantiales</taxon>
        <taxon>Ricciaceae</taxon>
        <taxon>Riccia</taxon>
    </lineage>
</organism>
<name>A0ABD1Y2C2_9MARC</name>
<evidence type="ECO:0000256" key="1">
    <source>
        <dbReference type="SAM" id="MobiDB-lite"/>
    </source>
</evidence>
<proteinExistence type="predicted"/>
<protein>
    <submittedName>
        <fullName evidence="2">Uncharacterized protein</fullName>
    </submittedName>
</protein>
<accession>A0ABD1Y2C2</accession>
<sequence>MTLNLKTYPIRHLSMCHSELPIGAPGQNSDIKEPLREISNTGTQKERYSKRRVSASPETKRSKTMDSELELLAAQIARYKEETARLNSLMQQDKNKQVAVKMVHNSHFIQVGEGSNFKPPNGNLSIAIISNSSTPPSRAYRAGAERPFAD</sequence>
<feature type="region of interest" description="Disordered" evidence="1">
    <location>
        <begin position="130"/>
        <end position="150"/>
    </location>
</feature>
<feature type="region of interest" description="Disordered" evidence="1">
    <location>
        <begin position="21"/>
        <end position="66"/>
    </location>
</feature>
<comment type="caution">
    <text evidence="2">The sequence shown here is derived from an EMBL/GenBank/DDBJ whole genome shotgun (WGS) entry which is preliminary data.</text>
</comment>